<evidence type="ECO:0000313" key="4">
    <source>
        <dbReference type="EMBL" id="CAF1103038.1"/>
    </source>
</evidence>
<dbReference type="GO" id="GO:0016020">
    <property type="term" value="C:membrane"/>
    <property type="evidence" value="ECO:0007669"/>
    <property type="project" value="TreeGrafter"/>
</dbReference>
<evidence type="ECO:0000313" key="7">
    <source>
        <dbReference type="Proteomes" id="UP000663829"/>
    </source>
</evidence>
<evidence type="ECO:0000313" key="6">
    <source>
        <dbReference type="EMBL" id="CAF3867816.1"/>
    </source>
</evidence>
<dbReference type="Proteomes" id="UP000681722">
    <property type="component" value="Unassembled WGS sequence"/>
</dbReference>
<dbReference type="InterPro" id="IPR020864">
    <property type="entry name" value="MACPF"/>
</dbReference>
<evidence type="ECO:0000259" key="2">
    <source>
        <dbReference type="PROSITE" id="PS51412"/>
    </source>
</evidence>
<dbReference type="EMBL" id="CAJNOQ010005560">
    <property type="protein sequence ID" value="CAF1103038.1"/>
    <property type="molecule type" value="Genomic_DNA"/>
</dbReference>
<dbReference type="PANTHER" id="PTHR46096">
    <property type="entry name" value="PERFORIN-1"/>
    <property type="match status" value="1"/>
</dbReference>
<comment type="caution">
    <text evidence="4">The sequence shown here is derived from an EMBL/GenBank/DDBJ whole genome shotgun (WGS) entry which is preliminary data.</text>
</comment>
<keyword evidence="1" id="KW-0732">Signal</keyword>
<dbReference type="InterPro" id="IPR052784">
    <property type="entry name" value="Perforin-1_pore-forming"/>
</dbReference>
<organism evidence="4 7">
    <name type="scientific">Didymodactylos carnosus</name>
    <dbReference type="NCBI Taxonomy" id="1234261"/>
    <lineage>
        <taxon>Eukaryota</taxon>
        <taxon>Metazoa</taxon>
        <taxon>Spiralia</taxon>
        <taxon>Gnathifera</taxon>
        <taxon>Rotifera</taxon>
        <taxon>Eurotatoria</taxon>
        <taxon>Bdelloidea</taxon>
        <taxon>Philodinida</taxon>
        <taxon>Philodinidae</taxon>
        <taxon>Didymodactylos</taxon>
    </lineage>
</organism>
<sequence length="793" mass="90671">MKEERTVKKSTDKSVKEIYGLDIVGCGYDIASLTSKQCLVDTSEVNDTGSWADPLNNSLLFTVPYGFHAFNAPEALSVDEIVMITTIDDYWKKTHYVNEEDDDGFLGFGAKYEKTEIDTVYNRFFKHTYYLASTIRQIIWYTLTVATFPPPKLNPYAEKLFKSLPANFNISDLNNTRFFRQFFDAFGTHIVTSSAMGGLVWALDWYESCLLKIKSTTWIKHQVKRRHDPLGIFRSSSESEETTISLEETFTNYSTYSLQLIGGTETIPIDQWKQWIPTIKEKPRPVTYRLRPIYTLLPVGSPEREKLKQATFSLRTEMKNNASQYITQLQLVPPQPASMCNPPPTPPPTVLFEKRSLSSAFQLGSEEVDEFCPYVSYNGVVCHGKTKKKLLLPSARMVDNGPTKLPRGVGMSFDIITGEVMFPALQLTYNSSSTWVDPSTKKSFILFNEAILKSAPTKSVFEHMFKNEEDMFQFWQPKYVSGPLYGGEFGRVKKFMPYYNKYFSKDEYLWIQQTPYALFSLEVPAAKMKLNRLAEQAISMLPAVYNAEVYKDFMGTWGTHIIVKSLLGGMYEEQAKLKACLTLPQYNPTNTTGNISCVFLNASLECLHFQQRSDVIAKRYIGGDAEVIEKDNWQKTISLNPALLQVDQMITWYDFVEDIVIKENLYKAYNDRFLRVRDEQRAEIYEIVTQRGSIQRTITESNKTIVLDGNVCPPNSAQNTTIEACVIRSSVNYAISATCPNDLQVLYERDMSNGQFRTVIKYPVVFGQPGEYIVLKSAAINIFLAIFYRVNYR</sequence>
<evidence type="ECO:0000313" key="3">
    <source>
        <dbReference type="EMBL" id="CAF0731438.1"/>
    </source>
</evidence>
<dbReference type="Proteomes" id="UP000682733">
    <property type="component" value="Unassembled WGS sequence"/>
</dbReference>
<keyword evidence="7" id="KW-1185">Reference proteome</keyword>
<reference evidence="4" key="1">
    <citation type="submission" date="2021-02" db="EMBL/GenBank/DDBJ databases">
        <authorList>
            <person name="Nowell W R."/>
        </authorList>
    </citation>
    <scope>NUCLEOTIDE SEQUENCE</scope>
</reference>
<dbReference type="Pfam" id="PF01823">
    <property type="entry name" value="MACPF"/>
    <property type="match status" value="2"/>
</dbReference>
<dbReference type="AlphaFoldDB" id="A0A814P559"/>
<feature type="domain" description="MACPF" evidence="2">
    <location>
        <begin position="7"/>
        <end position="329"/>
    </location>
</feature>
<protein>
    <recommendedName>
        <fullName evidence="2">MACPF domain-containing protein</fullName>
    </recommendedName>
</protein>
<dbReference type="GO" id="GO:0022829">
    <property type="term" value="F:wide pore channel activity"/>
    <property type="evidence" value="ECO:0007669"/>
    <property type="project" value="TreeGrafter"/>
</dbReference>
<dbReference type="PANTHER" id="PTHR46096:SF3">
    <property type="entry name" value="PERFORIN-1"/>
    <property type="match status" value="1"/>
</dbReference>
<dbReference type="GO" id="GO:0051607">
    <property type="term" value="P:defense response to virus"/>
    <property type="evidence" value="ECO:0007669"/>
    <property type="project" value="TreeGrafter"/>
</dbReference>
<dbReference type="PROSITE" id="PS51412">
    <property type="entry name" value="MACPF_2"/>
    <property type="match status" value="1"/>
</dbReference>
<dbReference type="EMBL" id="CAJNOK010000131">
    <property type="protein sequence ID" value="CAF0731438.1"/>
    <property type="molecule type" value="Genomic_DNA"/>
</dbReference>
<dbReference type="SMART" id="SM00457">
    <property type="entry name" value="MACPF"/>
    <property type="match status" value="2"/>
</dbReference>
<accession>A0A814P559</accession>
<gene>
    <name evidence="4" type="ORF">GPM918_LOCUS18845</name>
    <name evidence="3" type="ORF">OVA965_LOCUS833</name>
    <name evidence="6" type="ORF">SRO942_LOCUS18842</name>
    <name evidence="5" type="ORF">TMI583_LOCUS834</name>
</gene>
<proteinExistence type="predicted"/>
<dbReference type="Proteomes" id="UP000663829">
    <property type="component" value="Unassembled WGS sequence"/>
</dbReference>
<name>A0A814P559_9BILA</name>
<evidence type="ECO:0000313" key="5">
    <source>
        <dbReference type="EMBL" id="CAF3506957.1"/>
    </source>
</evidence>
<evidence type="ECO:0000256" key="1">
    <source>
        <dbReference type="ARBA" id="ARBA00022729"/>
    </source>
</evidence>
<dbReference type="Proteomes" id="UP000677228">
    <property type="component" value="Unassembled WGS sequence"/>
</dbReference>
<dbReference type="EMBL" id="CAJOBC010005560">
    <property type="protein sequence ID" value="CAF3867816.1"/>
    <property type="molecule type" value="Genomic_DNA"/>
</dbReference>
<dbReference type="OrthoDB" id="1366754at2759"/>
<dbReference type="EMBL" id="CAJOBA010000131">
    <property type="protein sequence ID" value="CAF3506957.1"/>
    <property type="molecule type" value="Genomic_DNA"/>
</dbReference>